<dbReference type="Gene3D" id="3.40.30.10">
    <property type="entry name" value="Glutaredoxin"/>
    <property type="match status" value="1"/>
</dbReference>
<evidence type="ECO:0000256" key="2">
    <source>
        <dbReference type="PROSITE-ProRule" id="PRU01282"/>
    </source>
</evidence>
<sequence>MATVIFWEKPGCGGNARQKALLRASGHDVDVRDLLSEAWTAERLRPFFGERPVTAWFNASSPRVKSGTVVPALQTAETAIALMLADPLLIRRPLMQVGERREAGFDQALVDAWIGLAESRQTITDQCPKDDPQHAVACRAADAAGPS</sequence>
<organism evidence="3 4">
    <name type="scientific">Rhodoplanes elegans</name>
    <dbReference type="NCBI Taxonomy" id="29408"/>
    <lineage>
        <taxon>Bacteria</taxon>
        <taxon>Pseudomonadati</taxon>
        <taxon>Pseudomonadota</taxon>
        <taxon>Alphaproteobacteria</taxon>
        <taxon>Hyphomicrobiales</taxon>
        <taxon>Nitrobacteraceae</taxon>
        <taxon>Rhodoplanes</taxon>
    </lineage>
</organism>
<dbReference type="Proteomes" id="UP000248863">
    <property type="component" value="Unassembled WGS sequence"/>
</dbReference>
<dbReference type="NCBIfam" id="TIGR01616">
    <property type="entry name" value="nitro_assoc"/>
    <property type="match status" value="1"/>
</dbReference>
<dbReference type="RefSeq" id="WP_111360672.1">
    <property type="nucleotide sequence ID" value="NZ_NHSK01000083.1"/>
</dbReference>
<dbReference type="OrthoDB" id="5432555at2"/>
<evidence type="ECO:0008006" key="5">
    <source>
        <dbReference type="Google" id="ProtNLM"/>
    </source>
</evidence>
<name>A0A327JQ10_9BRAD</name>
<dbReference type="EMBL" id="NPEU01000817">
    <property type="protein sequence ID" value="RAI27666.1"/>
    <property type="molecule type" value="Genomic_DNA"/>
</dbReference>
<protein>
    <recommendedName>
        <fullName evidence="5">Nitrogenase-associated protein</fullName>
    </recommendedName>
</protein>
<evidence type="ECO:0000256" key="1">
    <source>
        <dbReference type="ARBA" id="ARBA00007198"/>
    </source>
</evidence>
<evidence type="ECO:0000313" key="4">
    <source>
        <dbReference type="Proteomes" id="UP000248863"/>
    </source>
</evidence>
<dbReference type="InterPro" id="IPR006660">
    <property type="entry name" value="Arsenate_reductase-like"/>
</dbReference>
<reference evidence="3 4" key="1">
    <citation type="submission" date="2017-07" db="EMBL/GenBank/DDBJ databases">
        <title>Draft Genome Sequences of Select Purple Nonsulfur Bacteria.</title>
        <authorList>
            <person name="Lasarre B."/>
            <person name="Mckinlay J.B."/>
        </authorList>
    </citation>
    <scope>NUCLEOTIDE SEQUENCE [LARGE SCALE GENOMIC DNA]</scope>
    <source>
        <strain evidence="3 4">DSM 11907</strain>
    </source>
</reference>
<dbReference type="AlphaFoldDB" id="A0A327JQ10"/>
<proteinExistence type="inferred from homology"/>
<comment type="caution">
    <text evidence="3">The sequence shown here is derived from an EMBL/GenBank/DDBJ whole genome shotgun (WGS) entry which is preliminary data.</text>
</comment>
<dbReference type="PROSITE" id="PS51353">
    <property type="entry name" value="ARSC"/>
    <property type="match status" value="1"/>
</dbReference>
<dbReference type="InterPro" id="IPR036249">
    <property type="entry name" value="Thioredoxin-like_sf"/>
</dbReference>
<dbReference type="InterPro" id="IPR006503">
    <property type="entry name" value="Nase-assoc"/>
</dbReference>
<dbReference type="SUPFAM" id="SSF52833">
    <property type="entry name" value="Thioredoxin-like"/>
    <property type="match status" value="1"/>
</dbReference>
<gene>
    <name evidence="3" type="ORF">CH338_29895</name>
</gene>
<keyword evidence="4" id="KW-1185">Reference proteome</keyword>
<evidence type="ECO:0000313" key="3">
    <source>
        <dbReference type="EMBL" id="RAI27666.1"/>
    </source>
</evidence>
<comment type="similarity">
    <text evidence="1 2">Belongs to the ArsC family.</text>
</comment>
<accession>A0A327JQ10</accession>
<dbReference type="CDD" id="cd03033">
    <property type="entry name" value="ArsC_15kD"/>
    <property type="match status" value="1"/>
</dbReference>
<dbReference type="Pfam" id="PF03960">
    <property type="entry name" value="ArsC"/>
    <property type="match status" value="1"/>
</dbReference>